<sequence length="60" mass="6897">MHAMHPAVAVHLAPALFPRDLLLFPASSPLLPGSRLPVVLCFFFFFYVFTFNGWFEIFRP</sequence>
<name>A0A0J9HEL4_AJEDA</name>
<organism evidence="2">
    <name type="scientific">Ajellomyces dermatitidis (strain ATCC 18188 / CBS 674.68)</name>
    <name type="common">Blastomyces dermatitidis</name>
    <dbReference type="NCBI Taxonomy" id="653446"/>
    <lineage>
        <taxon>Eukaryota</taxon>
        <taxon>Fungi</taxon>
        <taxon>Dikarya</taxon>
        <taxon>Ascomycota</taxon>
        <taxon>Pezizomycotina</taxon>
        <taxon>Eurotiomycetes</taxon>
        <taxon>Eurotiomycetidae</taxon>
        <taxon>Onygenales</taxon>
        <taxon>Ajellomycetaceae</taxon>
        <taxon>Blastomyces</taxon>
    </lineage>
</organism>
<protein>
    <submittedName>
        <fullName evidence="2">Uncharacterized protein</fullName>
    </submittedName>
</protein>
<accession>A0A0J9HEL4</accession>
<feature type="transmembrane region" description="Helical" evidence="1">
    <location>
        <begin position="35"/>
        <end position="55"/>
    </location>
</feature>
<keyword evidence="1" id="KW-0472">Membrane</keyword>
<proteinExistence type="predicted"/>
<keyword evidence="1" id="KW-0812">Transmembrane</keyword>
<dbReference type="EMBL" id="GG749426">
    <property type="protein sequence ID" value="KMW67509.1"/>
    <property type="molecule type" value="Genomic_DNA"/>
</dbReference>
<keyword evidence="1" id="KW-1133">Transmembrane helix</keyword>
<evidence type="ECO:0000256" key="1">
    <source>
        <dbReference type="SAM" id="Phobius"/>
    </source>
</evidence>
<dbReference type="Proteomes" id="UP000007802">
    <property type="component" value="Unassembled WGS sequence"/>
</dbReference>
<evidence type="ECO:0000313" key="2">
    <source>
        <dbReference type="EMBL" id="KMW67509.1"/>
    </source>
</evidence>
<gene>
    <name evidence="2" type="ORF">BDDG_12159</name>
</gene>
<dbReference type="AlphaFoldDB" id="A0A0J9HEL4"/>
<reference evidence="2" key="1">
    <citation type="submission" date="2010-03" db="EMBL/GenBank/DDBJ databases">
        <title>Annotation of Blastomyces dermatitidis strain ATCC 18188.</title>
        <authorList>
            <consortium name="The Broad Institute Genome Sequencing Platform"/>
            <consortium name="Broad Institute Genome Sequencing Center for Infectious Disease."/>
            <person name="Cuomo C."/>
            <person name="Klein B."/>
            <person name="Sullivan T."/>
            <person name="Heitman J."/>
            <person name="Young S."/>
            <person name="Zeng Q."/>
            <person name="Gargeya S."/>
            <person name="Alvarado L."/>
            <person name="Berlin A.M."/>
            <person name="Chapman S.B."/>
            <person name="Chen Z."/>
            <person name="Freedman E."/>
            <person name="Gellesch M."/>
            <person name="Goldberg J."/>
            <person name="Griggs A."/>
            <person name="Gujja S."/>
            <person name="Heilman E."/>
            <person name="Heiman D."/>
            <person name="Howarth C."/>
            <person name="Mehta T."/>
            <person name="Neiman D."/>
            <person name="Pearson M."/>
            <person name="Roberts A."/>
            <person name="Saif S."/>
            <person name="Shea T."/>
            <person name="Shenoy N."/>
            <person name="Sisk P."/>
            <person name="Stolte C."/>
            <person name="Sykes S."/>
            <person name="White J."/>
            <person name="Yandava C."/>
            <person name="Haas B."/>
            <person name="Nusbaum C."/>
            <person name="Birren B."/>
        </authorList>
    </citation>
    <scope>NUCLEOTIDE SEQUENCE</scope>
    <source>
        <strain evidence="2">ATCC 18188</strain>
    </source>
</reference>